<gene>
    <name evidence="2" type="ORF">GA0061080_100476</name>
</gene>
<protein>
    <submittedName>
        <fullName evidence="2">Membrane-bound toxin component of toxin-antitoxin system</fullName>
    </submittedName>
</protein>
<sequence length="134" mass="16486">MWSTKLSVSKRQLLISTIFYLILIILCLVMFANTSLNAYTFIIIPLLLIEWWRSVCYLKTIKREFALFHYINQIYWHKQRWHLIHKPLIFRYVVILNLKSRHNGKHSTLWLMVDNLQPNDWRTLRFYLKQIEFT</sequence>
<keyword evidence="3" id="KW-1185">Reference proteome</keyword>
<evidence type="ECO:0000313" key="3">
    <source>
        <dbReference type="Proteomes" id="UP000199698"/>
    </source>
</evidence>
<dbReference type="OrthoDB" id="7060796at2"/>
<dbReference type="STRING" id="1798183.GA0061080_100476"/>
<dbReference type="Pfam" id="PF07254">
    <property type="entry name" value="Cpta_toxin"/>
    <property type="match status" value="1"/>
</dbReference>
<feature type="transmembrane region" description="Helical" evidence="1">
    <location>
        <begin position="38"/>
        <end position="58"/>
    </location>
</feature>
<keyword evidence="1" id="KW-0472">Membrane</keyword>
<accession>A0A1C3ZFK6</accession>
<name>A0A1C3ZFK6_9GAMM</name>
<evidence type="ECO:0000256" key="1">
    <source>
        <dbReference type="SAM" id="Phobius"/>
    </source>
</evidence>
<dbReference type="EMBL" id="FMBA01000004">
    <property type="protein sequence ID" value="SCB81121.1"/>
    <property type="molecule type" value="Genomic_DNA"/>
</dbReference>
<keyword evidence="1" id="KW-0812">Transmembrane</keyword>
<dbReference type="AlphaFoldDB" id="A0A1C3ZFK6"/>
<evidence type="ECO:0000313" key="2">
    <source>
        <dbReference type="EMBL" id="SCB81121.1"/>
    </source>
</evidence>
<keyword evidence="1" id="KW-1133">Transmembrane helix</keyword>
<organism evidence="2 3">
    <name type="scientific">Gilliamella intestini</name>
    <dbReference type="NCBI Taxonomy" id="1798183"/>
    <lineage>
        <taxon>Bacteria</taxon>
        <taxon>Pseudomonadati</taxon>
        <taxon>Pseudomonadota</taxon>
        <taxon>Gammaproteobacteria</taxon>
        <taxon>Orbales</taxon>
        <taxon>Orbaceae</taxon>
        <taxon>Gilliamella</taxon>
    </lineage>
</organism>
<reference evidence="3" key="1">
    <citation type="submission" date="2016-08" db="EMBL/GenBank/DDBJ databases">
        <authorList>
            <person name="Varghese N."/>
            <person name="Submissions Spin"/>
        </authorList>
    </citation>
    <scope>NUCLEOTIDE SEQUENCE [LARGE SCALE GENOMIC DNA]</scope>
    <source>
        <strain evidence="3">R-53144</strain>
    </source>
</reference>
<dbReference type="InterPro" id="IPR009883">
    <property type="entry name" value="YgfX"/>
</dbReference>
<dbReference type="Proteomes" id="UP000199698">
    <property type="component" value="Unassembled WGS sequence"/>
</dbReference>
<dbReference type="RefSeq" id="WP_091120109.1">
    <property type="nucleotide sequence ID" value="NZ_FMBA01000004.1"/>
</dbReference>
<feature type="transmembrane region" description="Helical" evidence="1">
    <location>
        <begin position="12"/>
        <end position="32"/>
    </location>
</feature>
<proteinExistence type="predicted"/>